<keyword evidence="8" id="KW-1185">Reference proteome</keyword>
<name>A0A857J0T2_9BURK</name>
<dbReference type="EMBL" id="CP047650">
    <property type="protein sequence ID" value="QHI96702.1"/>
    <property type="molecule type" value="Genomic_DNA"/>
</dbReference>
<dbReference type="SUPFAM" id="SSF52172">
    <property type="entry name" value="CheY-like"/>
    <property type="match status" value="1"/>
</dbReference>
<keyword evidence="1" id="KW-0805">Transcription regulation</keyword>
<dbReference type="Proteomes" id="UP000464787">
    <property type="component" value="Chromosome"/>
</dbReference>
<dbReference type="SUPFAM" id="SSF46894">
    <property type="entry name" value="C-terminal effector domain of the bipartite response regulators"/>
    <property type="match status" value="1"/>
</dbReference>
<evidence type="ECO:0000313" key="7">
    <source>
        <dbReference type="EMBL" id="QHI96702.1"/>
    </source>
</evidence>
<gene>
    <name evidence="7" type="ORF">GT347_01060</name>
</gene>
<feature type="domain" description="HTH luxR-type" evidence="5">
    <location>
        <begin position="136"/>
        <end position="201"/>
    </location>
</feature>
<dbReference type="GO" id="GO:0000160">
    <property type="term" value="P:phosphorelay signal transduction system"/>
    <property type="evidence" value="ECO:0007669"/>
    <property type="project" value="InterPro"/>
</dbReference>
<dbReference type="Gene3D" id="3.40.50.2300">
    <property type="match status" value="1"/>
</dbReference>
<dbReference type="GO" id="GO:0006355">
    <property type="term" value="P:regulation of DNA-templated transcription"/>
    <property type="evidence" value="ECO:0007669"/>
    <property type="project" value="InterPro"/>
</dbReference>
<proteinExistence type="predicted"/>
<dbReference type="SMART" id="SM00421">
    <property type="entry name" value="HTH_LUXR"/>
    <property type="match status" value="1"/>
</dbReference>
<dbReference type="AlphaFoldDB" id="A0A857J0T2"/>
<keyword evidence="3" id="KW-0804">Transcription</keyword>
<dbReference type="InterPro" id="IPR001789">
    <property type="entry name" value="Sig_transdc_resp-reg_receiver"/>
</dbReference>
<organism evidence="7 8">
    <name type="scientific">Xylophilus rhododendri</name>
    <dbReference type="NCBI Taxonomy" id="2697032"/>
    <lineage>
        <taxon>Bacteria</taxon>
        <taxon>Pseudomonadati</taxon>
        <taxon>Pseudomonadota</taxon>
        <taxon>Betaproteobacteria</taxon>
        <taxon>Burkholderiales</taxon>
        <taxon>Xylophilus</taxon>
    </lineage>
</organism>
<evidence type="ECO:0000259" key="6">
    <source>
        <dbReference type="PROSITE" id="PS50110"/>
    </source>
</evidence>
<accession>A0A857J0T2</accession>
<sequence>MSAPTEAPIAVAAAHHDPLVRAGLVAILTAEHGFVVTEVVDAAALPQTDVAVADYDTAMALLAQTTIPTGRGNTRPPRVMVLSHRDRVSEIRHALDRGVHGYLLMGCGLDQMMLGVRALHRGQHHLDPSAAQRVVESLQHQPLTSREADVLQLIAIGHVNKVIASELHISVGTVKAHVKAILAKFGARTRTEAAAIAQRRGLVAVPS</sequence>
<dbReference type="PANTHER" id="PTHR44688:SF16">
    <property type="entry name" value="DNA-BINDING TRANSCRIPTIONAL ACTIVATOR DEVR_DOSR"/>
    <property type="match status" value="1"/>
</dbReference>
<keyword evidence="2 7" id="KW-0238">DNA-binding</keyword>
<dbReference type="PROSITE" id="PS50110">
    <property type="entry name" value="RESPONSE_REGULATORY"/>
    <property type="match status" value="1"/>
</dbReference>
<protein>
    <submittedName>
        <fullName evidence="7">DNA-binding response regulator</fullName>
    </submittedName>
</protein>
<feature type="domain" description="Response regulatory" evidence="6">
    <location>
        <begin position="10"/>
        <end position="120"/>
    </location>
</feature>
<dbReference type="GO" id="GO:0003677">
    <property type="term" value="F:DNA binding"/>
    <property type="evidence" value="ECO:0007669"/>
    <property type="project" value="UniProtKB-KW"/>
</dbReference>
<dbReference type="Pfam" id="PF00196">
    <property type="entry name" value="GerE"/>
    <property type="match status" value="1"/>
</dbReference>
<dbReference type="CDD" id="cd06170">
    <property type="entry name" value="LuxR_C_like"/>
    <property type="match status" value="1"/>
</dbReference>
<evidence type="ECO:0000256" key="1">
    <source>
        <dbReference type="ARBA" id="ARBA00023015"/>
    </source>
</evidence>
<dbReference type="PRINTS" id="PR00038">
    <property type="entry name" value="HTHLUXR"/>
</dbReference>
<dbReference type="RefSeq" id="WP_160550220.1">
    <property type="nucleotide sequence ID" value="NZ_CP047650.1"/>
</dbReference>
<dbReference type="InterPro" id="IPR011006">
    <property type="entry name" value="CheY-like_superfamily"/>
</dbReference>
<evidence type="ECO:0000256" key="2">
    <source>
        <dbReference type="ARBA" id="ARBA00023125"/>
    </source>
</evidence>
<dbReference type="PROSITE" id="PS00622">
    <property type="entry name" value="HTH_LUXR_1"/>
    <property type="match status" value="1"/>
</dbReference>
<evidence type="ECO:0000256" key="3">
    <source>
        <dbReference type="ARBA" id="ARBA00023163"/>
    </source>
</evidence>
<feature type="modified residue" description="4-aspartylphosphate" evidence="4">
    <location>
        <position position="54"/>
    </location>
</feature>
<reference evidence="7 8" key="1">
    <citation type="submission" date="2020-01" db="EMBL/GenBank/DDBJ databases">
        <title>Genome sequencing of strain KACC 21265.</title>
        <authorList>
            <person name="Heo J."/>
            <person name="Kim S.-J."/>
            <person name="Kim J.-S."/>
            <person name="Hong S.-B."/>
            <person name="Kwon S.-W."/>
        </authorList>
    </citation>
    <scope>NUCLEOTIDE SEQUENCE [LARGE SCALE GENOMIC DNA]</scope>
    <source>
        <strain evidence="7 8">KACC 21265</strain>
    </source>
</reference>
<dbReference type="KEGG" id="xyk:GT347_01060"/>
<evidence type="ECO:0000313" key="8">
    <source>
        <dbReference type="Proteomes" id="UP000464787"/>
    </source>
</evidence>
<evidence type="ECO:0000256" key="4">
    <source>
        <dbReference type="PROSITE-ProRule" id="PRU00169"/>
    </source>
</evidence>
<dbReference type="InterPro" id="IPR000792">
    <property type="entry name" value="Tscrpt_reg_LuxR_C"/>
</dbReference>
<dbReference type="InterPro" id="IPR016032">
    <property type="entry name" value="Sig_transdc_resp-reg_C-effctor"/>
</dbReference>
<dbReference type="PANTHER" id="PTHR44688">
    <property type="entry name" value="DNA-BINDING TRANSCRIPTIONAL ACTIVATOR DEVR_DOSR"/>
    <property type="match status" value="1"/>
</dbReference>
<evidence type="ECO:0000259" key="5">
    <source>
        <dbReference type="PROSITE" id="PS50043"/>
    </source>
</evidence>
<dbReference type="PROSITE" id="PS50043">
    <property type="entry name" value="HTH_LUXR_2"/>
    <property type="match status" value="1"/>
</dbReference>
<keyword evidence="4" id="KW-0597">Phosphoprotein</keyword>